<keyword evidence="4 7" id="KW-0812">Transmembrane</keyword>
<evidence type="ECO:0000256" key="6">
    <source>
        <dbReference type="ARBA" id="ARBA00023136"/>
    </source>
</evidence>
<protein>
    <recommendedName>
        <fullName evidence="7">Amino acid transporter</fullName>
    </recommendedName>
</protein>
<gene>
    <name evidence="10" type="primary">LOC106474825</name>
</gene>
<feature type="transmembrane region" description="Helical" evidence="7">
    <location>
        <begin position="384"/>
        <end position="411"/>
    </location>
</feature>
<name>A0ABM1BY97_LIMPO</name>
<keyword evidence="3 7" id="KW-0813">Transport</keyword>
<dbReference type="SUPFAM" id="SSF118215">
    <property type="entry name" value="Proton glutamate symport protein"/>
    <property type="match status" value="1"/>
</dbReference>
<dbReference type="PRINTS" id="PR00173">
    <property type="entry name" value="EDTRNSPORT"/>
</dbReference>
<dbReference type="Pfam" id="PF00375">
    <property type="entry name" value="SDF"/>
    <property type="match status" value="1"/>
</dbReference>
<dbReference type="PANTHER" id="PTHR11958:SF99">
    <property type="entry name" value="SODIUM-DEPENDENT EXCITATORY AMINO ACID TRANSPORTER GLT-6-RELATED"/>
    <property type="match status" value="1"/>
</dbReference>
<dbReference type="GeneID" id="106474825"/>
<dbReference type="InterPro" id="IPR001991">
    <property type="entry name" value="Na-dicarboxylate_symporter"/>
</dbReference>
<feature type="transmembrane region" description="Helical" evidence="7">
    <location>
        <begin position="70"/>
        <end position="92"/>
    </location>
</feature>
<comment type="subcellular location">
    <subcellularLocation>
        <location evidence="1 7">Membrane</location>
        <topology evidence="1 7">Multi-pass membrane protein</topology>
    </subcellularLocation>
</comment>
<evidence type="ECO:0000256" key="3">
    <source>
        <dbReference type="ARBA" id="ARBA00022448"/>
    </source>
</evidence>
<dbReference type="InterPro" id="IPR050746">
    <property type="entry name" value="DAACS"/>
</dbReference>
<evidence type="ECO:0000256" key="7">
    <source>
        <dbReference type="RuleBase" id="RU361216"/>
    </source>
</evidence>
<dbReference type="RefSeq" id="XP_013790968.1">
    <property type="nucleotide sequence ID" value="XM_013935514.2"/>
</dbReference>
<feature type="transmembrane region" description="Helical" evidence="7">
    <location>
        <begin position="351"/>
        <end position="372"/>
    </location>
</feature>
<feature type="transmembrane region" description="Helical" evidence="7">
    <location>
        <begin position="201"/>
        <end position="218"/>
    </location>
</feature>
<evidence type="ECO:0000256" key="1">
    <source>
        <dbReference type="ARBA" id="ARBA00004141"/>
    </source>
</evidence>
<keyword evidence="6 7" id="KW-0472">Membrane</keyword>
<accession>A0ABM1BY97</accession>
<proteinExistence type="inferred from homology"/>
<dbReference type="Gene3D" id="1.10.3860.10">
    <property type="entry name" value="Sodium:dicarboxylate symporter"/>
    <property type="match status" value="1"/>
</dbReference>
<keyword evidence="9" id="KW-1185">Reference proteome</keyword>
<organism evidence="9 10">
    <name type="scientific">Limulus polyphemus</name>
    <name type="common">Atlantic horseshoe crab</name>
    <dbReference type="NCBI Taxonomy" id="6850"/>
    <lineage>
        <taxon>Eukaryota</taxon>
        <taxon>Metazoa</taxon>
        <taxon>Ecdysozoa</taxon>
        <taxon>Arthropoda</taxon>
        <taxon>Chelicerata</taxon>
        <taxon>Merostomata</taxon>
        <taxon>Xiphosura</taxon>
        <taxon>Limulidae</taxon>
        <taxon>Limulus</taxon>
    </lineage>
</organism>
<evidence type="ECO:0000313" key="10">
    <source>
        <dbReference type="RefSeq" id="XP_013790968.1"/>
    </source>
</evidence>
<reference evidence="10" key="1">
    <citation type="submission" date="2025-08" db="UniProtKB">
        <authorList>
            <consortium name="RefSeq"/>
        </authorList>
    </citation>
    <scope>IDENTIFICATION</scope>
    <source>
        <tissue evidence="10">Muscle</tissue>
    </source>
</reference>
<feature type="transmembrane region" description="Helical" evidence="7">
    <location>
        <begin position="104"/>
        <end position="124"/>
    </location>
</feature>
<evidence type="ECO:0000256" key="5">
    <source>
        <dbReference type="ARBA" id="ARBA00022989"/>
    </source>
</evidence>
<feature type="transmembrane region" description="Helical" evidence="7">
    <location>
        <begin position="239"/>
        <end position="262"/>
    </location>
</feature>
<evidence type="ECO:0000313" key="9">
    <source>
        <dbReference type="Proteomes" id="UP000694941"/>
    </source>
</evidence>
<evidence type="ECO:0000256" key="2">
    <source>
        <dbReference type="ARBA" id="ARBA00006148"/>
    </source>
</evidence>
<dbReference type="PANTHER" id="PTHR11958">
    <property type="entry name" value="SODIUM/DICARBOXYLATE SYMPORTER-RELATED"/>
    <property type="match status" value="1"/>
</dbReference>
<dbReference type="Proteomes" id="UP000694941">
    <property type="component" value="Unplaced"/>
</dbReference>
<feature type="transmembrane region" description="Helical" evidence="7">
    <location>
        <begin position="274"/>
        <end position="298"/>
    </location>
</feature>
<keyword evidence="7" id="KW-0769">Symport</keyword>
<evidence type="ECO:0000256" key="4">
    <source>
        <dbReference type="ARBA" id="ARBA00022692"/>
    </source>
</evidence>
<sequence length="498" mass="53644">MDIESNNIEVSSKMSYQSRLKGWLKNNILLIATLIAVFLGVMLGLLLRIAQPSDDVILLVEMPGNLFLRILKMLVLPIMIASIVTGSATLNGKAEGKLAGVTSVYFILTSLVSALIGLVFVTSIHPGTSAISSSVETSGKTIGSNARLLDTFLDLLRNAFPENLVEACVQQVYTTYKENSVDGLNTTKLEKFLSTRPGTNSLGLIIFCLAFGGTLGGLGKKAQIMKDFFSSLDQIVMKLVLKVMWITPIGVLSLISAKLVAVSDIYTLLQQVTLFVATLVGGLTTELLLFEPLVFFLVTRENPYTFLLKLLEALITASATCSSAAAMPLTLRCLEDKCHIDRRVTRFVVPIGVTVNMNGTALFVTTATFFIAQMNSIELGVGDYFAVVVTATAVSIAATSVPSAAVFLMVMCLNAIGAPLNDVSLIFAMEWINDRCRTVNNAMGDAYACGIVAHFCKRELGLAPENATEAENYSNETPTSENNYDKRALATHNTKGPS</sequence>
<feature type="compositionally biased region" description="Polar residues" evidence="8">
    <location>
        <begin position="469"/>
        <end position="482"/>
    </location>
</feature>
<comment type="similarity">
    <text evidence="2 7">Belongs to the dicarboxylate/amino acid:cation symporter (DAACS) (TC 2.A.23) family.</text>
</comment>
<evidence type="ECO:0000256" key="8">
    <source>
        <dbReference type="SAM" id="MobiDB-lite"/>
    </source>
</evidence>
<dbReference type="InterPro" id="IPR036458">
    <property type="entry name" value="Na:dicarbo_symporter_sf"/>
</dbReference>
<feature type="region of interest" description="Disordered" evidence="8">
    <location>
        <begin position="468"/>
        <end position="498"/>
    </location>
</feature>
<keyword evidence="5 7" id="KW-1133">Transmembrane helix</keyword>
<feature type="transmembrane region" description="Helical" evidence="7">
    <location>
        <begin position="28"/>
        <end position="50"/>
    </location>
</feature>